<dbReference type="SUPFAM" id="SSF51735">
    <property type="entry name" value="NAD(P)-binding Rossmann-fold domains"/>
    <property type="match status" value="1"/>
</dbReference>
<dbReference type="PANTHER" id="PTHR45348">
    <property type="entry name" value="HYPOTHETICAL OXIDOREDUCTASE (EUROFUNG)"/>
    <property type="match status" value="1"/>
</dbReference>
<gene>
    <name evidence="2" type="ORF">DFH07DRAFT_138905</name>
</gene>
<dbReference type="Pfam" id="PF00107">
    <property type="entry name" value="ADH_zinc_N"/>
    <property type="match status" value="1"/>
</dbReference>
<dbReference type="EMBL" id="JARJLG010000017">
    <property type="protein sequence ID" value="KAJ7773633.1"/>
    <property type="molecule type" value="Genomic_DNA"/>
</dbReference>
<evidence type="ECO:0000259" key="1">
    <source>
        <dbReference type="Pfam" id="PF00107"/>
    </source>
</evidence>
<dbReference type="Proteomes" id="UP001215280">
    <property type="component" value="Unassembled WGS sequence"/>
</dbReference>
<feature type="domain" description="Alcohol dehydrogenase-like C-terminal" evidence="1">
    <location>
        <begin position="20"/>
        <end position="83"/>
    </location>
</feature>
<dbReference type="Gene3D" id="3.40.50.720">
    <property type="entry name" value="NAD(P)-binding Rossmann-like Domain"/>
    <property type="match status" value="1"/>
</dbReference>
<dbReference type="InterPro" id="IPR047122">
    <property type="entry name" value="Trans-enoyl_RdTase-like"/>
</dbReference>
<dbReference type="InterPro" id="IPR036291">
    <property type="entry name" value="NAD(P)-bd_dom_sf"/>
</dbReference>
<evidence type="ECO:0000313" key="2">
    <source>
        <dbReference type="EMBL" id="KAJ7773633.1"/>
    </source>
</evidence>
<comment type="caution">
    <text evidence="2">The sequence shown here is derived from an EMBL/GenBank/DDBJ whole genome shotgun (WGS) entry which is preliminary data.</text>
</comment>
<accession>A0AAD7JX25</accession>
<protein>
    <recommendedName>
        <fullName evidence="1">Alcohol dehydrogenase-like C-terminal domain-containing protein</fullName>
    </recommendedName>
</protein>
<keyword evidence="3" id="KW-1185">Reference proteome</keyword>
<dbReference type="GO" id="GO:0016651">
    <property type="term" value="F:oxidoreductase activity, acting on NAD(P)H"/>
    <property type="evidence" value="ECO:0007669"/>
    <property type="project" value="InterPro"/>
</dbReference>
<organism evidence="2 3">
    <name type="scientific">Mycena maculata</name>
    <dbReference type="NCBI Taxonomy" id="230809"/>
    <lineage>
        <taxon>Eukaryota</taxon>
        <taxon>Fungi</taxon>
        <taxon>Dikarya</taxon>
        <taxon>Basidiomycota</taxon>
        <taxon>Agaricomycotina</taxon>
        <taxon>Agaricomycetes</taxon>
        <taxon>Agaricomycetidae</taxon>
        <taxon>Agaricales</taxon>
        <taxon>Marasmiineae</taxon>
        <taxon>Mycenaceae</taxon>
        <taxon>Mycena</taxon>
    </lineage>
</organism>
<dbReference type="InterPro" id="IPR013149">
    <property type="entry name" value="ADH-like_C"/>
</dbReference>
<dbReference type="AlphaFoldDB" id="A0AAD7JX25"/>
<reference evidence="2" key="1">
    <citation type="submission" date="2023-03" db="EMBL/GenBank/DDBJ databases">
        <title>Massive genome expansion in bonnet fungi (Mycena s.s.) driven by repeated elements and novel gene families across ecological guilds.</title>
        <authorList>
            <consortium name="Lawrence Berkeley National Laboratory"/>
            <person name="Harder C.B."/>
            <person name="Miyauchi S."/>
            <person name="Viragh M."/>
            <person name="Kuo A."/>
            <person name="Thoen E."/>
            <person name="Andreopoulos B."/>
            <person name="Lu D."/>
            <person name="Skrede I."/>
            <person name="Drula E."/>
            <person name="Henrissat B."/>
            <person name="Morin E."/>
            <person name="Kohler A."/>
            <person name="Barry K."/>
            <person name="LaButti K."/>
            <person name="Morin E."/>
            <person name="Salamov A."/>
            <person name="Lipzen A."/>
            <person name="Mereny Z."/>
            <person name="Hegedus B."/>
            <person name="Baldrian P."/>
            <person name="Stursova M."/>
            <person name="Weitz H."/>
            <person name="Taylor A."/>
            <person name="Grigoriev I.V."/>
            <person name="Nagy L.G."/>
            <person name="Martin F."/>
            <person name="Kauserud H."/>
        </authorList>
    </citation>
    <scope>NUCLEOTIDE SEQUENCE</scope>
    <source>
        <strain evidence="2">CBHHK188m</strain>
    </source>
</reference>
<proteinExistence type="predicted"/>
<name>A0AAD7JX25_9AGAR</name>
<dbReference type="PANTHER" id="PTHR45348:SF2">
    <property type="entry name" value="ZINC-TYPE ALCOHOL DEHYDROGENASE-LIKE PROTEIN C2E1P3.01"/>
    <property type="match status" value="1"/>
</dbReference>
<sequence length="99" mass="10524">MARDIERPADRAHLGRLASVGLYAIQLAKASDTTVVTTGSPHNHELLKSLGAVGVFDYKSPTVVEAIKWAYPDIEAAIDCVPEHGSTKQLGPQKSLAGD</sequence>
<evidence type="ECO:0000313" key="3">
    <source>
        <dbReference type="Proteomes" id="UP001215280"/>
    </source>
</evidence>